<dbReference type="Gene3D" id="3.60.15.10">
    <property type="entry name" value="Ribonuclease Z/Hydroxyacylglutathione hydrolase-like"/>
    <property type="match status" value="1"/>
</dbReference>
<feature type="domain" description="Metallo-beta-lactamase" evidence="5">
    <location>
        <begin position="12"/>
        <end position="192"/>
    </location>
</feature>
<evidence type="ECO:0000256" key="3">
    <source>
        <dbReference type="ARBA" id="ARBA00022801"/>
    </source>
</evidence>
<evidence type="ECO:0000259" key="5">
    <source>
        <dbReference type="SMART" id="SM00849"/>
    </source>
</evidence>
<dbReference type="PANTHER" id="PTHR46233:SF3">
    <property type="entry name" value="HYDROXYACYLGLUTATHIONE HYDROLASE GLOC"/>
    <property type="match status" value="1"/>
</dbReference>
<dbReference type="PANTHER" id="PTHR46233">
    <property type="entry name" value="HYDROXYACYLGLUTATHIONE HYDROLASE GLOC"/>
    <property type="match status" value="1"/>
</dbReference>
<dbReference type="EMBL" id="FNNC01000001">
    <property type="protein sequence ID" value="SDW23291.1"/>
    <property type="molecule type" value="Genomic_DNA"/>
</dbReference>
<evidence type="ECO:0000256" key="1">
    <source>
        <dbReference type="ARBA" id="ARBA00001947"/>
    </source>
</evidence>
<keyword evidence="7" id="KW-1185">Reference proteome</keyword>
<dbReference type="CDD" id="cd06262">
    <property type="entry name" value="metallo-hydrolase-like_MBL-fold"/>
    <property type="match status" value="1"/>
</dbReference>
<dbReference type="InterPro" id="IPR036866">
    <property type="entry name" value="RibonucZ/Hydroxyglut_hydro"/>
</dbReference>
<name>A0A1H2RV25_9BACI</name>
<dbReference type="AlphaFoldDB" id="A0A1H2RV25"/>
<dbReference type="SMART" id="SM00849">
    <property type="entry name" value="Lactamase_B"/>
    <property type="match status" value="1"/>
</dbReference>
<protein>
    <submittedName>
        <fullName evidence="6">Glyoxylase, beta-lactamase superfamily II</fullName>
    </submittedName>
</protein>
<dbReference type="Proteomes" id="UP000199488">
    <property type="component" value="Unassembled WGS sequence"/>
</dbReference>
<dbReference type="OrthoDB" id="9802248at2"/>
<evidence type="ECO:0000256" key="4">
    <source>
        <dbReference type="ARBA" id="ARBA00022833"/>
    </source>
</evidence>
<comment type="cofactor">
    <cofactor evidence="1">
        <name>Zn(2+)</name>
        <dbReference type="ChEBI" id="CHEBI:29105"/>
    </cofactor>
</comment>
<keyword evidence="4" id="KW-0862">Zinc</keyword>
<reference evidence="6 7" key="1">
    <citation type="submission" date="2016-10" db="EMBL/GenBank/DDBJ databases">
        <authorList>
            <person name="de Groot N.N."/>
        </authorList>
    </citation>
    <scope>NUCLEOTIDE SEQUENCE [LARGE SCALE GENOMIC DNA]</scope>
    <source>
        <strain evidence="6 7">DSM 23126</strain>
    </source>
</reference>
<proteinExistence type="predicted"/>
<accession>A0A1H2RV25</accession>
<sequence length="213" mass="23482">MNWKQLPLGPLQTNCYVLYDNDKNAVIIDPAGDADKLLTYLQENELHPVVILLTHAHFDHIGALDAVRDAYNIPVYLHEQESDWLGDAQKNGSGRMMPEAAFTTKPADHLLQAEGTLQFGSFEFQWLHTPGHSPGSISYWHKETNTVFSGDVLFSGGVGRTDLYGGDMDTLLASIHEQLLELPENTVVACGHGPFTDIEAEMDSNPFINGFGA</sequence>
<evidence type="ECO:0000256" key="2">
    <source>
        <dbReference type="ARBA" id="ARBA00022723"/>
    </source>
</evidence>
<keyword evidence="2" id="KW-0479">Metal-binding</keyword>
<dbReference type="GO" id="GO:0046872">
    <property type="term" value="F:metal ion binding"/>
    <property type="evidence" value="ECO:0007669"/>
    <property type="project" value="UniProtKB-KW"/>
</dbReference>
<dbReference type="RefSeq" id="WP_091611751.1">
    <property type="nucleotide sequence ID" value="NZ_FNNC01000001.1"/>
</dbReference>
<dbReference type="InterPro" id="IPR001279">
    <property type="entry name" value="Metallo-B-lactamas"/>
</dbReference>
<keyword evidence="3" id="KW-0378">Hydrolase</keyword>
<gene>
    <name evidence="6" type="ORF">SAMN05421781_0926</name>
</gene>
<organism evidence="6 7">
    <name type="scientific">Marinococcus luteus</name>
    <dbReference type="NCBI Taxonomy" id="1122204"/>
    <lineage>
        <taxon>Bacteria</taxon>
        <taxon>Bacillati</taxon>
        <taxon>Bacillota</taxon>
        <taxon>Bacilli</taxon>
        <taxon>Bacillales</taxon>
        <taxon>Bacillaceae</taxon>
        <taxon>Marinococcus</taxon>
    </lineage>
</organism>
<dbReference type="STRING" id="1122204.SAMN05421781_0926"/>
<dbReference type="SUPFAM" id="SSF56281">
    <property type="entry name" value="Metallo-hydrolase/oxidoreductase"/>
    <property type="match status" value="1"/>
</dbReference>
<dbReference type="Pfam" id="PF00753">
    <property type="entry name" value="Lactamase_B"/>
    <property type="match status" value="1"/>
</dbReference>
<evidence type="ECO:0000313" key="7">
    <source>
        <dbReference type="Proteomes" id="UP000199488"/>
    </source>
</evidence>
<dbReference type="GO" id="GO:0016787">
    <property type="term" value="F:hydrolase activity"/>
    <property type="evidence" value="ECO:0007669"/>
    <property type="project" value="UniProtKB-KW"/>
</dbReference>
<dbReference type="InterPro" id="IPR051453">
    <property type="entry name" value="MBL_Glyoxalase_II"/>
</dbReference>
<evidence type="ECO:0000313" key="6">
    <source>
        <dbReference type="EMBL" id="SDW23291.1"/>
    </source>
</evidence>